<name>A0A931F2U0_9ACTN</name>
<dbReference type="EMBL" id="JADOGI010000269">
    <property type="protein sequence ID" value="MBF8193279.1"/>
    <property type="molecule type" value="Genomic_DNA"/>
</dbReference>
<keyword evidence="2" id="KW-1185">Reference proteome</keyword>
<comment type="caution">
    <text evidence="1">The sequence shown here is derived from an EMBL/GenBank/DDBJ whole genome shotgun (WGS) entry which is preliminary data.</text>
</comment>
<organism evidence="1 2">
    <name type="scientific">Nonomuraea cypriaca</name>
    <dbReference type="NCBI Taxonomy" id="1187855"/>
    <lineage>
        <taxon>Bacteria</taxon>
        <taxon>Bacillati</taxon>
        <taxon>Actinomycetota</taxon>
        <taxon>Actinomycetes</taxon>
        <taxon>Streptosporangiales</taxon>
        <taxon>Streptosporangiaceae</taxon>
        <taxon>Nonomuraea</taxon>
    </lineage>
</organism>
<sequence length="67" mass="6963">MAKFQCGRFPHGNVPIRTTHGLVVFVDGQAVVDDPEQAAALRQVPAVFEITEDVAGGGNHGPAPATP</sequence>
<accession>A0A931F2U0</accession>
<dbReference type="Proteomes" id="UP000605361">
    <property type="component" value="Unassembled WGS sequence"/>
</dbReference>
<evidence type="ECO:0000313" key="1">
    <source>
        <dbReference type="EMBL" id="MBF8193279.1"/>
    </source>
</evidence>
<gene>
    <name evidence="1" type="ORF">ITP53_47955</name>
</gene>
<reference evidence="1" key="1">
    <citation type="submission" date="2020-11" db="EMBL/GenBank/DDBJ databases">
        <title>Whole-genome analyses of Nonomuraea sp. K274.</title>
        <authorList>
            <person name="Veyisoglu A."/>
        </authorList>
    </citation>
    <scope>NUCLEOTIDE SEQUENCE</scope>
    <source>
        <strain evidence="1">K274</strain>
    </source>
</reference>
<dbReference type="RefSeq" id="WP_195902148.1">
    <property type="nucleotide sequence ID" value="NZ_JADOGI010000269.1"/>
</dbReference>
<dbReference type="AlphaFoldDB" id="A0A931F2U0"/>
<protein>
    <submittedName>
        <fullName evidence="1">Uncharacterized protein</fullName>
    </submittedName>
</protein>
<proteinExistence type="predicted"/>
<feature type="non-terminal residue" evidence="1">
    <location>
        <position position="67"/>
    </location>
</feature>
<evidence type="ECO:0000313" key="2">
    <source>
        <dbReference type="Proteomes" id="UP000605361"/>
    </source>
</evidence>